<accession>A0AAN9QCP7</accession>
<keyword evidence="1" id="KW-0812">Transmembrane</keyword>
<dbReference type="PANTHER" id="PTHR37206">
    <property type="entry name" value="TRANSMEMBRANE PROTEIN"/>
    <property type="match status" value="1"/>
</dbReference>
<comment type="caution">
    <text evidence="2">The sequence shown here is derived from an EMBL/GenBank/DDBJ whole genome shotgun (WGS) entry which is preliminary data.</text>
</comment>
<dbReference type="EMBL" id="JAYMYQ010000005">
    <property type="protein sequence ID" value="KAK7330332.1"/>
    <property type="molecule type" value="Genomic_DNA"/>
</dbReference>
<name>A0AAN9QCP7_CANGL</name>
<feature type="transmembrane region" description="Helical" evidence="1">
    <location>
        <begin position="112"/>
        <end position="131"/>
    </location>
</feature>
<dbReference type="AlphaFoldDB" id="A0AAN9QCP7"/>
<protein>
    <submittedName>
        <fullName evidence="2">Uncharacterized protein</fullName>
    </submittedName>
</protein>
<reference evidence="2 3" key="1">
    <citation type="submission" date="2024-01" db="EMBL/GenBank/DDBJ databases">
        <title>The genomes of 5 underutilized Papilionoideae crops provide insights into root nodulation and disease resistanc.</title>
        <authorList>
            <person name="Jiang F."/>
        </authorList>
    </citation>
    <scope>NUCLEOTIDE SEQUENCE [LARGE SCALE GENOMIC DNA]</scope>
    <source>
        <strain evidence="2">LVBAO_FW01</strain>
        <tissue evidence="2">Leaves</tissue>
    </source>
</reference>
<evidence type="ECO:0000313" key="3">
    <source>
        <dbReference type="Proteomes" id="UP001367508"/>
    </source>
</evidence>
<proteinExistence type="predicted"/>
<keyword evidence="1" id="KW-1133">Transmembrane helix</keyword>
<dbReference type="PANTHER" id="PTHR37206:SF1">
    <property type="entry name" value="TRANSMEMBRANE PROTEIN"/>
    <property type="match status" value="1"/>
</dbReference>
<evidence type="ECO:0000313" key="2">
    <source>
        <dbReference type="EMBL" id="KAK7330332.1"/>
    </source>
</evidence>
<keyword evidence="1" id="KW-0472">Membrane</keyword>
<gene>
    <name evidence="2" type="ORF">VNO77_24522</name>
</gene>
<organism evidence="2 3">
    <name type="scientific">Canavalia gladiata</name>
    <name type="common">Sword bean</name>
    <name type="synonym">Dolichos gladiatus</name>
    <dbReference type="NCBI Taxonomy" id="3824"/>
    <lineage>
        <taxon>Eukaryota</taxon>
        <taxon>Viridiplantae</taxon>
        <taxon>Streptophyta</taxon>
        <taxon>Embryophyta</taxon>
        <taxon>Tracheophyta</taxon>
        <taxon>Spermatophyta</taxon>
        <taxon>Magnoliopsida</taxon>
        <taxon>eudicotyledons</taxon>
        <taxon>Gunneridae</taxon>
        <taxon>Pentapetalae</taxon>
        <taxon>rosids</taxon>
        <taxon>fabids</taxon>
        <taxon>Fabales</taxon>
        <taxon>Fabaceae</taxon>
        <taxon>Papilionoideae</taxon>
        <taxon>50 kb inversion clade</taxon>
        <taxon>NPAAA clade</taxon>
        <taxon>indigoferoid/millettioid clade</taxon>
        <taxon>Phaseoleae</taxon>
        <taxon>Canavalia</taxon>
    </lineage>
</organism>
<evidence type="ECO:0000256" key="1">
    <source>
        <dbReference type="SAM" id="Phobius"/>
    </source>
</evidence>
<keyword evidence="3" id="KW-1185">Reference proteome</keyword>
<dbReference type="Proteomes" id="UP001367508">
    <property type="component" value="Unassembled WGS sequence"/>
</dbReference>
<sequence length="272" mass="30126">MGGMVDHHHLPLNPNDWSMHDNKDAFVFPPINHENLQIPSHQTIPNSPPSSLSSSSSYSSSSLSSSSSSSSLPFDSQLRKGSDFIGWLSIGLQILRSKFLSTLSSFRNQRGAIWSFGVPTAALVMSCWVFVTMRKKKSKRRSLTANEARLINIIKEKDGVPNPYGLMNIAGLPTIHKTFDGVLHPLIEWVMEEVDLCIPCNYPPYVLLSGSLKYAFKLGAVLSYPIILRIGDSQPSIAACPYLKIAKLLHQIAEMNEILINRHKALAEKAVK</sequence>